<dbReference type="Gene3D" id="1.25.10.10">
    <property type="entry name" value="Leucine-rich Repeat Variant"/>
    <property type="match status" value="1"/>
</dbReference>
<dbReference type="EMBL" id="JXTI01000111">
    <property type="protein sequence ID" value="KWX12547.1"/>
    <property type="molecule type" value="Genomic_DNA"/>
</dbReference>
<evidence type="ECO:0000313" key="2">
    <source>
        <dbReference type="EMBL" id="KWX12547.1"/>
    </source>
</evidence>
<reference evidence="2 3" key="1">
    <citation type="journal article" date="2015" name="Mol. Biochem. Parasitol.">
        <title>Identification of polymorphic genes for use in assemblage B genotyping assays through comparative genomics of multiple assemblage B Giardia duodenalis isolates.</title>
        <authorList>
            <person name="Wielinga C."/>
            <person name="Thompson R.C."/>
            <person name="Monis P."/>
            <person name="Ryan U."/>
        </authorList>
    </citation>
    <scope>NUCLEOTIDE SEQUENCE [LARGE SCALE GENOMIC DNA]</scope>
    <source>
        <strain evidence="2 3">BAH15c1</strain>
    </source>
</reference>
<dbReference type="GO" id="GO:0006417">
    <property type="term" value="P:regulation of translation"/>
    <property type="evidence" value="ECO:0007669"/>
    <property type="project" value="TreeGrafter"/>
</dbReference>
<proteinExistence type="predicted"/>
<protein>
    <submittedName>
        <fullName evidence="2">Translational activator GCN1/ HEAT repeat</fullName>
    </submittedName>
</protein>
<organism evidence="2 3">
    <name type="scientific">Giardia duodenalis assemblage B</name>
    <dbReference type="NCBI Taxonomy" id="1394984"/>
    <lineage>
        <taxon>Eukaryota</taxon>
        <taxon>Metamonada</taxon>
        <taxon>Diplomonadida</taxon>
        <taxon>Hexamitidae</taxon>
        <taxon>Giardiinae</taxon>
        <taxon>Giardia</taxon>
    </lineage>
</organism>
<dbReference type="InterPro" id="IPR011989">
    <property type="entry name" value="ARM-like"/>
</dbReference>
<dbReference type="GO" id="GO:0019887">
    <property type="term" value="F:protein kinase regulator activity"/>
    <property type="evidence" value="ECO:0007669"/>
    <property type="project" value="TreeGrafter"/>
</dbReference>
<dbReference type="PANTHER" id="PTHR23346">
    <property type="entry name" value="TRANSLATIONAL ACTIVATOR GCN1-RELATED"/>
    <property type="match status" value="1"/>
</dbReference>
<dbReference type="PANTHER" id="PTHR23346:SF7">
    <property type="entry name" value="STALLED RIBOSOME SENSOR GCN1"/>
    <property type="match status" value="1"/>
</dbReference>
<sequence>MPQSSSSFWLKLKMSGHHSSQQNIERLIKEVETTLVLGNLPIIAKHGSIEQVLRLWPAMLTDARRLTGRHIRSYEYVLRCAFKYIDDSLPSEVERILSCFTSLMQKQPTATLTFLIESLSHGHTYRIASIRLQEYLLSLLFEAYLEDKPKFNSTKLKAAVLNCGDSSLAICKVISGDLHMQRKTALTFRNIDALLSLITYPRDAHLPNEYSPLINKFADLLNAKGSAHLQGTLLLLLNSIQNPASALANLTNTLQSYLGENVLSHLKRIYGSSIPAAAEVQTSEVGISTDFDYFDQKMATIEANCTKSPPVILDAVLTLISDYCKKPPTDASLANFSLFWGRLYKLLHTGTVHSAYTPLVGLLLTCLASIFASSLHREEKILVWEEVLYQGLITDAFEETDYITLLNVSFRTIGPLPANHGKLWLSLAYMHWLTRSNLIRGYSWPASTKMSISNFDQCSQLLYKIICNANCQAFLIQACYLLTYSSVARLVTELCQSIRLDSSFAELLRLTDKDRSILSASSQVISDLHSPRLQPPDKPKLDPDDLKGEQKYKQSLANYNEERKQILVLEDTRRRYILGLLDSLEQRIWTYMTACASFPHQFLASTLAQFTIFAIELASAVKGLPLSSISSLVKILIAMLNHGLSLCIEKSANKWSSDNCEDIGLKSRVGCSLIPCCTHNPAFLITVIMLLTKGANAQPDQHLYIHLFSVFYSSDIQAHIRQQNCLYPHMAFTSCLTSSVLVVESFQSWAYLSNVALHTLFSQSALGLGSYFMLQAAMPLFHTFLAVDDKTVVSVSAKQLVFEYINAVLLATPATLQQSMPGQFYRSFLDQLLTLLDYGESSKLGRTILKIFCEHIPFGCVDSHIIQPLLNNMSHPTQKSNRHMAIDGLMALKFTAQDLQQKSALINTPELCCQFFIARSEFPLDNFERFIASHLHTPLLVEQPALLLKTFLTYVLKTNCSVHVLTLLPKTLESILGRLLQHEQRIIYLAYVILVNELVCSYTTIEDSPTDIGTSTAFLRRQLWAAISIVVQLITTNDISVFQCQQAVSDLGAPDIFLAGSLSMLPSQSFPMACEITLDEHPSEKRRRIQKLRGECLFVRCGVSDSVDLKANPHLVVVPNYFSEDIIIDLLRASPYIFVHQDPMEVSCLELLIRFALVVGFLDFDESCLRSCVDAISSIFTSYGVKYQNQVLFVKSSTRSDYMASVTIPDSVLNYAQCIIDYGTLLLKHGNFYKYLLHQESLNHFLDMNVLSSINTVLADICSWLPWPHSLRDQFFDFLTEALKVNDDTDNHIFYHVIVKNVSRALPPNAPAALEYVLKSLIPRYGDTCIQHLDAYPGAPFALAGACTYYGLECLIGDQGVIPTYLLPLFRPADHISTLGKGNSNEVRQVMVALALLEGLYIGFEQIFEPCLPLVLPSILRLSGSPNKSIAQKLDVIHEKFLGNLSPFGMQYILSTLLKALDVSSDWNERYGALTLMYRICTFSSAVISHSLLKNIVSNMLPRVIPVILDIIVSEVNVRIKEAAQKTMDIITLSVQSPDIRPHVSKILSAFTDPSLLRDVLCDVSEITFKTKIDGASLTLLIPLCRKAITMPTTTIYTIGGSRMDGMHTKVLACECLSLCCKIGNSMDIKEHAALIKQSLKSTLVETRPEIRTAGAKSLAVLATTIPSDANGIINELWSSIFLKSKVPYAEAHGLAEAISTILVDLDRADELYQRLRLFYYFRCNWAFDEQSRNVYDGLADHVRQQFQSANAVIFLLILQYMTKRIVERRNPCQEAEFIKLFFREAFSMIFISAMDNVQDVSYFLDVRSQIARILATSFLGADSSQVESILQTIKLFAFSENHSTRVLCASLTADIISDLGSEAISAVLEAQQDDKGKRAKAILNEAYYSLGERSEKTKIFIPDNAIKQAVARLGKNNFELLMSIIFVLRLDPVSEVRTQAMTTWKAIVQKPLEMTRECMPSINKLLFEISGRVNPTEVIEPDIFSYPLMVDLTIQDLTRMSKTYTSEYFYPMLVAIILDANISSGDVDSDTSAAFYILSVLLKHLPPPADAINEQLIGKVSLCLSSPNILISYSATNLFSSLSAGRDNSVDVTSIVIDPLLTDILESGNSVNKSITTLVSLCHKKKATMVTVVDRLLSILEEDLLGACEKNQRIAQFMEECLANLPRPLLHVVKDIFQRMSRSLSTLPEEALSDTDLLVNLKTHPVGCILKTIVTCLGSDKDSLLMLERYCRDNFESPFFGQLVCAFYIVQLLLDPSSPGELYISIINDSDYIRAILRAVCLAMSRIGLAGSILATMNALHTLNKSVGMGSYDFLIAFTYGLYTGLRSALTLNSGHLVVPTQVDLSPFLDILMCVLSNKLTTNESVQNAVFASSFFLLHTAGSVPYKQRSNPGVTEVTIDEVPIFLNAEGAVKSLKPYVTRLVGRLLNMMNDQLSLDIRAKLLDMLGTILALSPANCKIFEGSIRITIMTKKGLTSAAKDVRAAAARVVVTLAKITTKPEQLAYILLSLAVTYSSVTSQVAISSESVDINASVLVCLANLLRTVPLNQSATLSKIATLPLTQSILDSIASYIYQCYIFDVVSAYKGPAAECVALAILQLPPDKAIKYIMDYVFGKSTNNLINVEQNRIALKLIAAPPMQFSIETPQPSGIELLLLAHEAYNRLNGTNELIDYWLKQRADKASELQDYLVLLELYVEVFRVAGSFASTPSASSSLCAKITELIAPSISCVETVLRVLVNPTQKGGVDQKLATISIIDRCVSSGSLSDAHLKLLATYIAVELKVLLCDKNQSVTTAAEELFISLFRLQYGIDFAMSIFIQLKETNEGFAKELQVYSEMLRRRLSARG</sequence>
<dbReference type="Pfam" id="PF24987">
    <property type="entry name" value="HEAT_EF3_N"/>
    <property type="match status" value="1"/>
</dbReference>
<dbReference type="Proteomes" id="UP000070089">
    <property type="component" value="Unassembled WGS sequence"/>
</dbReference>
<evidence type="ECO:0000256" key="1">
    <source>
        <dbReference type="ARBA" id="ARBA00022737"/>
    </source>
</evidence>
<dbReference type="GO" id="GO:0005829">
    <property type="term" value="C:cytosol"/>
    <property type="evidence" value="ECO:0007669"/>
    <property type="project" value="TreeGrafter"/>
</dbReference>
<accession>A0A132NR98</accession>
<dbReference type="SUPFAM" id="SSF48371">
    <property type="entry name" value="ARM repeat"/>
    <property type="match status" value="2"/>
</dbReference>
<dbReference type="InterPro" id="IPR016024">
    <property type="entry name" value="ARM-type_fold"/>
</dbReference>
<evidence type="ECO:0000313" key="3">
    <source>
        <dbReference type="Proteomes" id="UP000070089"/>
    </source>
</evidence>
<comment type="caution">
    <text evidence="2">The sequence shown here is derived from an EMBL/GenBank/DDBJ whole genome shotgun (WGS) entry which is preliminary data.</text>
</comment>
<keyword evidence="1" id="KW-0677">Repeat</keyword>
<dbReference type="VEuPathDB" id="GiardiaDB:QR46_3470"/>
<dbReference type="OrthoDB" id="10253441at2759"/>
<dbReference type="GO" id="GO:0034198">
    <property type="term" value="P:cellular response to amino acid starvation"/>
    <property type="evidence" value="ECO:0007669"/>
    <property type="project" value="TreeGrafter"/>
</dbReference>
<name>A0A132NR98_GIAIN</name>
<gene>
    <name evidence="2" type="ORF">QR46_3470</name>
</gene>